<sequence length="176" mass="20412">MDNFLASSLKQFHEFKSLGDKTFAQLSDEHLFWQFNPSSNSIALIVKHLHGNMLSRWTDFLHSDGEKEGRDRDMEFENTEMSRAQLITLWNEGWDCLFQALESLNEQDLTKTIFIRGEGHTVLAAIHRQLAHYPYHVGQIVYIGKMCQDEQWSSLSIPKGKSSEFNQEKFGQSKKV</sequence>
<dbReference type="OrthoDB" id="68731at2"/>
<dbReference type="Pfam" id="PF07609">
    <property type="entry name" value="DUF1572"/>
    <property type="match status" value="1"/>
</dbReference>
<organism evidence="1 2">
    <name type="scientific">Sphingobacterium athyrii</name>
    <dbReference type="NCBI Taxonomy" id="2152717"/>
    <lineage>
        <taxon>Bacteria</taxon>
        <taxon>Pseudomonadati</taxon>
        <taxon>Bacteroidota</taxon>
        <taxon>Sphingobacteriia</taxon>
        <taxon>Sphingobacteriales</taxon>
        <taxon>Sphingobacteriaceae</taxon>
        <taxon>Sphingobacterium</taxon>
    </lineage>
</organism>
<protein>
    <recommendedName>
        <fullName evidence="3">DUF1572 domain-containing protein</fullName>
    </recommendedName>
</protein>
<name>A0A363NZ40_9SPHI</name>
<keyword evidence="2" id="KW-1185">Reference proteome</keyword>
<dbReference type="SUPFAM" id="SSF109854">
    <property type="entry name" value="DinB/YfiT-like putative metalloenzymes"/>
    <property type="match status" value="1"/>
</dbReference>
<comment type="caution">
    <text evidence="1">The sequence shown here is derived from an EMBL/GenBank/DDBJ whole genome shotgun (WGS) entry which is preliminary data.</text>
</comment>
<dbReference type="EMBL" id="QCXX01000001">
    <property type="protein sequence ID" value="PUV26084.1"/>
    <property type="molecule type" value="Genomic_DNA"/>
</dbReference>
<dbReference type="AlphaFoldDB" id="A0A363NZ40"/>
<dbReference type="InterPro" id="IPR034660">
    <property type="entry name" value="DinB/YfiT-like"/>
</dbReference>
<gene>
    <name evidence="1" type="ORF">DCO56_03705</name>
</gene>
<reference evidence="1 2" key="1">
    <citation type="submission" date="2018-04" db="EMBL/GenBank/DDBJ databases">
        <title>Sphingobacterium sp. M46 Genome.</title>
        <authorList>
            <person name="Cheng J."/>
            <person name="Li Y."/>
        </authorList>
    </citation>
    <scope>NUCLEOTIDE SEQUENCE [LARGE SCALE GENOMIC DNA]</scope>
    <source>
        <strain evidence="1 2">M46</strain>
    </source>
</reference>
<dbReference type="Gene3D" id="1.20.120.450">
    <property type="entry name" value="dinb family like domain"/>
    <property type="match status" value="1"/>
</dbReference>
<accession>A0A363NZ40</accession>
<evidence type="ECO:0000313" key="1">
    <source>
        <dbReference type="EMBL" id="PUV26084.1"/>
    </source>
</evidence>
<dbReference type="Proteomes" id="UP000250831">
    <property type="component" value="Unassembled WGS sequence"/>
</dbReference>
<dbReference type="InterPro" id="IPR011466">
    <property type="entry name" value="DUF1572"/>
</dbReference>
<proteinExistence type="predicted"/>
<evidence type="ECO:0000313" key="2">
    <source>
        <dbReference type="Proteomes" id="UP000250831"/>
    </source>
</evidence>
<dbReference type="RefSeq" id="WP_108632376.1">
    <property type="nucleotide sequence ID" value="NZ_QCXX01000001.1"/>
</dbReference>
<evidence type="ECO:0008006" key="3">
    <source>
        <dbReference type="Google" id="ProtNLM"/>
    </source>
</evidence>